<feature type="domain" description="Transposase IS4-like" evidence="1">
    <location>
        <begin position="101"/>
        <end position="255"/>
    </location>
</feature>
<dbReference type="Proteomes" id="UP000073923">
    <property type="component" value="Unassembled WGS sequence"/>
</dbReference>
<proteinExistence type="predicted"/>
<evidence type="ECO:0000259" key="2">
    <source>
        <dbReference type="Pfam" id="PF13340"/>
    </source>
</evidence>
<evidence type="ECO:0000259" key="1">
    <source>
        <dbReference type="Pfam" id="PF01609"/>
    </source>
</evidence>
<protein>
    <submittedName>
        <fullName evidence="3">Transposase</fullName>
    </submittedName>
</protein>
<dbReference type="GO" id="GO:0004803">
    <property type="term" value="F:transposase activity"/>
    <property type="evidence" value="ECO:0007669"/>
    <property type="project" value="InterPro"/>
</dbReference>
<dbReference type="PANTHER" id="PTHR30007:SF0">
    <property type="entry name" value="TRANSPOSASE"/>
    <property type="match status" value="1"/>
</dbReference>
<dbReference type="InterPro" id="IPR002559">
    <property type="entry name" value="Transposase_11"/>
</dbReference>
<dbReference type="PATRIC" id="fig|172044.3.peg.1837"/>
<dbReference type="PANTHER" id="PTHR30007">
    <property type="entry name" value="PHP DOMAIN PROTEIN"/>
    <property type="match status" value="1"/>
</dbReference>
<dbReference type="RefSeq" id="WP_058745478.1">
    <property type="nucleotide sequence ID" value="NZ_LDTF01000047.1"/>
</dbReference>
<organism evidence="3 4">
    <name type="scientific">Sphingomonas yabuuchiae</name>
    <dbReference type="NCBI Taxonomy" id="172044"/>
    <lineage>
        <taxon>Bacteria</taxon>
        <taxon>Pseudomonadati</taxon>
        <taxon>Pseudomonadota</taxon>
        <taxon>Alphaproteobacteria</taxon>
        <taxon>Sphingomonadales</taxon>
        <taxon>Sphingomonadaceae</taxon>
        <taxon>Sphingomonas</taxon>
    </lineage>
</organism>
<gene>
    <name evidence="3" type="ORF">NS355_09500</name>
</gene>
<evidence type="ECO:0000313" key="4">
    <source>
        <dbReference type="Proteomes" id="UP000073923"/>
    </source>
</evidence>
<evidence type="ECO:0000313" key="3">
    <source>
        <dbReference type="EMBL" id="KTT98260.1"/>
    </source>
</evidence>
<dbReference type="InterPro" id="IPR025161">
    <property type="entry name" value="IS402-like_dom"/>
</dbReference>
<accession>A0A147ISS0</accession>
<dbReference type="OrthoDB" id="9798237at2"/>
<name>A0A147ISS0_9SPHN</name>
<comment type="caution">
    <text evidence="3">The sequence shown here is derived from an EMBL/GenBank/DDBJ whole genome shotgun (WGS) entry which is preliminary data.</text>
</comment>
<dbReference type="Pfam" id="PF13340">
    <property type="entry name" value="DUF4096"/>
    <property type="match status" value="1"/>
</dbReference>
<dbReference type="GO" id="GO:0006313">
    <property type="term" value="P:DNA transposition"/>
    <property type="evidence" value="ECO:0007669"/>
    <property type="project" value="InterPro"/>
</dbReference>
<dbReference type="NCBIfam" id="NF033580">
    <property type="entry name" value="transpos_IS5_3"/>
    <property type="match status" value="1"/>
</dbReference>
<dbReference type="GO" id="GO:0003677">
    <property type="term" value="F:DNA binding"/>
    <property type="evidence" value="ECO:0007669"/>
    <property type="project" value="InterPro"/>
</dbReference>
<dbReference type="Pfam" id="PF01609">
    <property type="entry name" value="DDE_Tnp_1"/>
    <property type="match status" value="1"/>
</dbReference>
<feature type="domain" description="Insertion element IS402-like" evidence="2">
    <location>
        <begin position="12"/>
        <end position="84"/>
    </location>
</feature>
<dbReference type="AlphaFoldDB" id="A0A147ISS0"/>
<reference evidence="3 4" key="1">
    <citation type="journal article" date="2016" name="Front. Microbiol.">
        <title>Genomic Resource of Rice Seed Associated Bacteria.</title>
        <authorList>
            <person name="Midha S."/>
            <person name="Bansal K."/>
            <person name="Sharma S."/>
            <person name="Kumar N."/>
            <person name="Patil P.P."/>
            <person name="Chaudhry V."/>
            <person name="Patil P.B."/>
        </authorList>
    </citation>
    <scope>NUCLEOTIDE SEQUENCE [LARGE SCALE GENOMIC DNA]</scope>
    <source>
        <strain evidence="3 4">NS355</strain>
    </source>
</reference>
<dbReference type="EMBL" id="LDTF01000047">
    <property type="protein sequence ID" value="KTT98260.1"/>
    <property type="molecule type" value="Genomic_DNA"/>
</dbReference>
<sequence length="269" mass="29917">MSICRKPYPSDVSDEEWLLVAPYLLLQREDAGQREHDLREVFDGLRYIVKTGAPWRWMPNDLPPWAAVYQQTQRWLAAGCFEALVDDLRAVLRLSAGHKAEPTAAIIDSRTLRSTPESGERAGYDGAKRKKGSKIHMAVDTLGHLLALHVTPASAEDRGEVERLARTVQAVTGDTVEMAWVGQGYTGPRAADAADKHGIALEVVKLPQAKRGFVLLPRRWVVERSFAWATRFRRLVKDYERYAQTLAGLHVVAFACIMMKQAAAIAAGS</sequence>